<organism evidence="4 5">
    <name type="scientific">Thermosulfidibacter takaii (strain DSM 17441 / JCM 13301 / NBRC 103674 / ABI70S6)</name>
    <dbReference type="NCBI Taxonomy" id="1298851"/>
    <lineage>
        <taxon>Bacteria</taxon>
        <taxon>Pseudomonadati</taxon>
        <taxon>Thermosulfidibacterota</taxon>
        <taxon>Thermosulfidibacteria</taxon>
        <taxon>Thermosulfidibacterales</taxon>
        <taxon>Thermosulfidibacteraceae</taxon>
    </lineage>
</organism>
<dbReference type="EMBL" id="AP013035">
    <property type="protein sequence ID" value="BAT71918.1"/>
    <property type="molecule type" value="Genomic_DNA"/>
</dbReference>
<accession>A0A0S3QUA3</accession>
<dbReference type="SUPFAM" id="SSF56801">
    <property type="entry name" value="Acetyl-CoA synthetase-like"/>
    <property type="match status" value="1"/>
</dbReference>
<keyword evidence="1 4" id="KW-0436">Ligase</keyword>
<reference evidence="5" key="1">
    <citation type="journal article" date="2018" name="Science">
        <title>A primordial and reversible TCA cycle in a facultatively chemolithoautotrophic thermophile.</title>
        <authorList>
            <person name="Nunoura T."/>
            <person name="Chikaraishi Y."/>
            <person name="Izaki R."/>
            <person name="Suwa T."/>
            <person name="Sato T."/>
            <person name="Harada T."/>
            <person name="Mori K."/>
            <person name="Kato Y."/>
            <person name="Miyazaki M."/>
            <person name="Shimamura S."/>
            <person name="Yanagawa K."/>
            <person name="Shuto A."/>
            <person name="Ohkouchi N."/>
            <person name="Fujita N."/>
            <person name="Takaki Y."/>
            <person name="Atomi H."/>
            <person name="Takai K."/>
        </authorList>
    </citation>
    <scope>NUCLEOTIDE SEQUENCE [LARGE SCALE GENOMIC DNA]</scope>
    <source>
        <strain evidence="5">DSM 17441 / JCM 13301 / NBRC 103674 / ABI70S6</strain>
    </source>
</reference>
<feature type="domain" description="AMP-binding enzyme C-terminal" evidence="3">
    <location>
        <begin position="461"/>
        <end position="539"/>
    </location>
</feature>
<dbReference type="EC" id="6.2.1.32" evidence="4"/>
<dbReference type="PATRIC" id="fig|1298851.3.peg.1185"/>
<dbReference type="InterPro" id="IPR045851">
    <property type="entry name" value="AMP-bd_C_sf"/>
</dbReference>
<dbReference type="KEGG" id="ttk:TST_1126"/>
<dbReference type="InterPro" id="IPR000873">
    <property type="entry name" value="AMP-dep_synth/lig_dom"/>
</dbReference>
<dbReference type="PROSITE" id="PS00455">
    <property type="entry name" value="AMP_BINDING"/>
    <property type="match status" value="1"/>
</dbReference>
<proteinExistence type="predicted"/>
<dbReference type="PANTHER" id="PTHR43352:SF1">
    <property type="entry name" value="ANTHRANILATE--COA LIGASE"/>
    <property type="match status" value="1"/>
</dbReference>
<evidence type="ECO:0000313" key="4">
    <source>
        <dbReference type="EMBL" id="BAT71918.1"/>
    </source>
</evidence>
<dbReference type="Pfam" id="PF00501">
    <property type="entry name" value="AMP-binding"/>
    <property type="match status" value="1"/>
</dbReference>
<dbReference type="InterPro" id="IPR025110">
    <property type="entry name" value="AMP-bd_C"/>
</dbReference>
<dbReference type="InterPro" id="IPR020845">
    <property type="entry name" value="AMP-binding_CS"/>
</dbReference>
<dbReference type="OrthoDB" id="9778383at2"/>
<keyword evidence="5" id="KW-1185">Reference proteome</keyword>
<evidence type="ECO:0000259" key="3">
    <source>
        <dbReference type="Pfam" id="PF13193"/>
    </source>
</evidence>
<protein>
    <submittedName>
        <fullName evidence="4">2-aminobenzoate-CoA ligase</fullName>
        <ecNumber evidence="4">6.2.1.32</ecNumber>
    </submittedName>
</protein>
<feature type="domain" description="AMP-dependent synthetase/ligase" evidence="2">
    <location>
        <begin position="48"/>
        <end position="399"/>
    </location>
</feature>
<name>A0A0S3QUA3_THET7</name>
<dbReference type="GO" id="GO:0018860">
    <property type="term" value="F:anthranilate-CoA ligase activity"/>
    <property type="evidence" value="ECO:0007669"/>
    <property type="project" value="UniProtKB-EC"/>
</dbReference>
<dbReference type="Proteomes" id="UP000063234">
    <property type="component" value="Chromosome"/>
</dbReference>
<sequence length="561" mass="62073">MAKIPENYLPPRDLWPNYTYPEELKPFLKEPTNLADVLLDRHIRAGLENQPAIHCGGKTVTYGEVYEMANRLANALIDLGVEKQDRVTLRMVNSVEAIVANFALQKIGAIPVPTSPLWSKDEIAYVFNNAEAKFAFVSYPLLEEAAKAKDSLQFTKNYIVVGGPADEVRSAGYLYFQDLIEKGSDSRVCEDVSLDDIGVILYTSGTTGFPKGVAHFVKEVISSAYLVNKYVWRLVVGDVLGGSAPVSFAAGYGTFAIIPWFGGATISMMGKFTPEGLMELIEKTRVTVLTGLPTAYRRLLQFEDFDKYDISSLRMCTSGGDALGVETYKAWMDKTGLPIYEGLGATEMVHLITSNAVNMKPKPGSIGIAIPGYDIKVISDDGNECKPGEIGKLTVVGPTGPLYWKPYEDNNRLYEEQKKAVQNGRIRLGDAVYMDEDGYIFFVSRESDMIKSSGYRIGPGEVEEALKKHPAVKDAGVIGSPDPVRGEIVKAYIILNEGYEPSEELAKEIVESCREYIAVYKLPRAVAFCDQLPVTPTGKLLRRVLKQWDKENKYPSIRISQ</sequence>
<dbReference type="Pfam" id="PF13193">
    <property type="entry name" value="AMP-binding_C"/>
    <property type="match status" value="1"/>
</dbReference>
<dbReference type="RefSeq" id="WP_068549914.1">
    <property type="nucleotide sequence ID" value="NZ_AP013035.1"/>
</dbReference>
<evidence type="ECO:0000259" key="2">
    <source>
        <dbReference type="Pfam" id="PF00501"/>
    </source>
</evidence>
<dbReference type="STRING" id="1298851.TST_1126"/>
<dbReference type="InterPro" id="IPR042099">
    <property type="entry name" value="ANL_N_sf"/>
</dbReference>
<dbReference type="GO" id="GO:0044550">
    <property type="term" value="P:secondary metabolite biosynthetic process"/>
    <property type="evidence" value="ECO:0007669"/>
    <property type="project" value="TreeGrafter"/>
</dbReference>
<dbReference type="PANTHER" id="PTHR43352">
    <property type="entry name" value="ACETYL-COA SYNTHETASE"/>
    <property type="match status" value="1"/>
</dbReference>
<evidence type="ECO:0000256" key="1">
    <source>
        <dbReference type="ARBA" id="ARBA00022598"/>
    </source>
</evidence>
<gene>
    <name evidence="4" type="ORF">TST_1126</name>
</gene>
<dbReference type="AlphaFoldDB" id="A0A0S3QUA3"/>
<dbReference type="Gene3D" id="3.30.300.30">
    <property type="match status" value="1"/>
</dbReference>
<evidence type="ECO:0000313" key="5">
    <source>
        <dbReference type="Proteomes" id="UP000063234"/>
    </source>
</evidence>
<dbReference type="Gene3D" id="3.40.50.12780">
    <property type="entry name" value="N-terminal domain of ligase-like"/>
    <property type="match status" value="1"/>
</dbReference>